<gene>
    <name evidence="6" type="ORF">MANT1106_LOCUS839</name>
</gene>
<sequence length="203" mass="21652">MACLMNVASGLGATGRSTKHFTNAARRSSTTSTRRLSARAARGRSHLVCKASAENINWGREVSTAAIRVGAGVLMVHNGLDKLVDPEGFASFVVEPFLGFLPHQEPLSYVTWTYLAAGAELAGAAGLTLGLLTRVSALSLFSTMGLAVYYHVAQSGLEGFPLAVVENHQYAFEPAALYCLIYFYFLCNGGGKLSVDNALKKDE</sequence>
<keyword evidence="4" id="KW-1133">Transmembrane helix</keyword>
<dbReference type="InterPro" id="IPR051907">
    <property type="entry name" value="DoxX-like_oxidoreductase"/>
</dbReference>
<keyword evidence="3" id="KW-0812">Transmembrane</keyword>
<evidence type="ECO:0000256" key="5">
    <source>
        <dbReference type="ARBA" id="ARBA00023136"/>
    </source>
</evidence>
<protein>
    <recommendedName>
        <fullName evidence="7">DoxX family protein</fullName>
    </recommendedName>
</protein>
<dbReference type="InterPro" id="IPR032808">
    <property type="entry name" value="DoxX"/>
</dbReference>
<dbReference type="PANTHER" id="PTHR33452:SF1">
    <property type="entry name" value="INNER MEMBRANE PROTEIN YPHA-RELATED"/>
    <property type="match status" value="1"/>
</dbReference>
<name>A0A7S0S7N3_9CHLO</name>
<organism evidence="6">
    <name type="scientific">Mantoniella antarctica</name>
    <dbReference type="NCBI Taxonomy" id="81844"/>
    <lineage>
        <taxon>Eukaryota</taxon>
        <taxon>Viridiplantae</taxon>
        <taxon>Chlorophyta</taxon>
        <taxon>Mamiellophyceae</taxon>
        <taxon>Mamiellales</taxon>
        <taxon>Mamiellaceae</taxon>
        <taxon>Mantoniella</taxon>
    </lineage>
</organism>
<dbReference type="PANTHER" id="PTHR33452">
    <property type="entry name" value="OXIDOREDUCTASE CATD-RELATED"/>
    <property type="match status" value="1"/>
</dbReference>
<dbReference type="AlphaFoldDB" id="A0A7S0S7N3"/>
<evidence type="ECO:0000256" key="2">
    <source>
        <dbReference type="ARBA" id="ARBA00022475"/>
    </source>
</evidence>
<evidence type="ECO:0000256" key="1">
    <source>
        <dbReference type="ARBA" id="ARBA00004651"/>
    </source>
</evidence>
<keyword evidence="5" id="KW-0472">Membrane</keyword>
<keyword evidence="2" id="KW-1003">Cell membrane</keyword>
<reference evidence="6" key="1">
    <citation type="submission" date="2021-01" db="EMBL/GenBank/DDBJ databases">
        <authorList>
            <person name="Corre E."/>
            <person name="Pelletier E."/>
            <person name="Niang G."/>
            <person name="Scheremetjew M."/>
            <person name="Finn R."/>
            <person name="Kale V."/>
            <person name="Holt S."/>
            <person name="Cochrane G."/>
            <person name="Meng A."/>
            <person name="Brown T."/>
            <person name="Cohen L."/>
        </authorList>
    </citation>
    <scope>NUCLEOTIDE SEQUENCE</scope>
    <source>
        <strain evidence="6">SL-175</strain>
    </source>
</reference>
<dbReference type="EMBL" id="HBFC01001619">
    <property type="protein sequence ID" value="CAD8698158.1"/>
    <property type="molecule type" value="Transcribed_RNA"/>
</dbReference>
<evidence type="ECO:0008006" key="7">
    <source>
        <dbReference type="Google" id="ProtNLM"/>
    </source>
</evidence>
<dbReference type="GO" id="GO:0005886">
    <property type="term" value="C:plasma membrane"/>
    <property type="evidence" value="ECO:0007669"/>
    <property type="project" value="UniProtKB-SubCell"/>
</dbReference>
<evidence type="ECO:0000256" key="4">
    <source>
        <dbReference type="ARBA" id="ARBA00022989"/>
    </source>
</evidence>
<comment type="subcellular location">
    <subcellularLocation>
        <location evidence="1">Cell membrane</location>
        <topology evidence="1">Multi-pass membrane protein</topology>
    </subcellularLocation>
</comment>
<dbReference type="Pfam" id="PF07681">
    <property type="entry name" value="DoxX"/>
    <property type="match status" value="1"/>
</dbReference>
<accession>A0A7S0S7N3</accession>
<evidence type="ECO:0000256" key="3">
    <source>
        <dbReference type="ARBA" id="ARBA00022692"/>
    </source>
</evidence>
<proteinExistence type="predicted"/>
<evidence type="ECO:0000313" key="6">
    <source>
        <dbReference type="EMBL" id="CAD8698158.1"/>
    </source>
</evidence>